<comment type="similarity">
    <text evidence="1 4">Belongs to the aldehyde dehydrogenase family.</text>
</comment>
<protein>
    <submittedName>
        <fullName evidence="7">Aldehyde dehydrogenase</fullName>
    </submittedName>
</protein>
<dbReference type="InterPro" id="IPR016160">
    <property type="entry name" value="Ald_DH_CS_CYS"/>
</dbReference>
<dbReference type="InterPro" id="IPR015590">
    <property type="entry name" value="Aldehyde_DH_dom"/>
</dbReference>
<dbReference type="Gene3D" id="3.40.309.10">
    <property type="entry name" value="Aldehyde Dehydrogenase, Chain A, domain 2"/>
    <property type="match status" value="1"/>
</dbReference>
<feature type="domain" description="Aldehyde dehydrogenase" evidence="6">
    <location>
        <begin position="90"/>
        <end position="549"/>
    </location>
</feature>
<proteinExistence type="inferred from homology"/>
<sequence length="557" mass="58720">MTVREERQHPPRRRRNSTSCAFRADPTPPNAKPPCLALPGRVDPSTASTASTAQATATQGRPVQRFDPNQLAVRSGHFIHGRLVTGDADASRDVLRPSDGQAYAPLPMAEADLVDQAVDDAYVAWRDGDWARRPPRERARVLRRWADLVEADAPTLAPLEAVGSTRPVRDALAWDVPFTADGLRFFAEYADKLGGEVAATRSDNLGMTIAEPYGVIGAITPWNFPLVMASWKVGAALAAGNAVVLKPSELTPFSVLRLAELAVQAGLPAGLFNIVQGDGRVAGAALSRHPRIAKMTFTGSTSTGAAIMAACAQHGPKPVTLELGGKSPQLVFDDAPDVERLAGIIAGAIAGNAGQVCVAGSRLIVQQGIAPALVKAIARRFAAYRPGPTWEDGPTLPPIISRQQALRIDAIVQRAADAGATLRGGGPVDDVCGAGAYYLPTLIEGVDAGNPAVLEEIFGPVLTVQTFATEEEGLALASHPHYGLAAGVHTADLNRAMRAMRALSAGTVWINRYGRSNDFVIPTGGYHQSGIGKDLGRQAVEANQRLKSVLIDFGSPV</sequence>
<dbReference type="InterPro" id="IPR016162">
    <property type="entry name" value="Ald_DH_N"/>
</dbReference>
<reference evidence="7 8" key="1">
    <citation type="journal article" date="2008" name="Int. J. Syst. Evol. Microbiol.">
        <title>Description of Roseateles aquatilis sp. nov. and Roseateles terrae sp. nov., in the class Betaproteobacteria, and emended description of the genus Roseateles.</title>
        <authorList>
            <person name="Gomila M."/>
            <person name="Bowien B."/>
            <person name="Falsen E."/>
            <person name="Moore E.R."/>
            <person name="Lalucat J."/>
        </authorList>
    </citation>
    <scope>NUCLEOTIDE SEQUENCE [LARGE SCALE GENOMIC DNA]</scope>
    <source>
        <strain evidence="7 8">CCUG 48205</strain>
    </source>
</reference>
<dbReference type="Proteomes" id="UP000197468">
    <property type="component" value="Unassembled WGS sequence"/>
</dbReference>
<dbReference type="InterPro" id="IPR016161">
    <property type="entry name" value="Ald_DH/histidinol_DH"/>
</dbReference>
<dbReference type="EMBL" id="NIOF01000019">
    <property type="protein sequence ID" value="OWQ83761.1"/>
    <property type="molecule type" value="Genomic_DNA"/>
</dbReference>
<dbReference type="Pfam" id="PF00171">
    <property type="entry name" value="Aldedh"/>
    <property type="match status" value="1"/>
</dbReference>
<dbReference type="PANTHER" id="PTHR11699">
    <property type="entry name" value="ALDEHYDE DEHYDROGENASE-RELATED"/>
    <property type="match status" value="1"/>
</dbReference>
<keyword evidence="8" id="KW-1185">Reference proteome</keyword>
<evidence type="ECO:0000259" key="6">
    <source>
        <dbReference type="Pfam" id="PF00171"/>
    </source>
</evidence>
<dbReference type="InterPro" id="IPR016163">
    <property type="entry name" value="Ald_DH_C"/>
</dbReference>
<dbReference type="Gene3D" id="3.40.605.10">
    <property type="entry name" value="Aldehyde Dehydrogenase, Chain A, domain 1"/>
    <property type="match status" value="1"/>
</dbReference>
<evidence type="ECO:0000313" key="7">
    <source>
        <dbReference type="EMBL" id="OWQ83761.1"/>
    </source>
</evidence>
<dbReference type="GO" id="GO:0016620">
    <property type="term" value="F:oxidoreductase activity, acting on the aldehyde or oxo group of donors, NAD or NADP as acceptor"/>
    <property type="evidence" value="ECO:0007669"/>
    <property type="project" value="InterPro"/>
</dbReference>
<dbReference type="SUPFAM" id="SSF53720">
    <property type="entry name" value="ALDH-like"/>
    <property type="match status" value="1"/>
</dbReference>
<feature type="compositionally biased region" description="Low complexity" evidence="5">
    <location>
        <begin position="45"/>
        <end position="59"/>
    </location>
</feature>
<evidence type="ECO:0000256" key="5">
    <source>
        <dbReference type="SAM" id="MobiDB-lite"/>
    </source>
</evidence>
<dbReference type="PROSITE" id="PS00070">
    <property type="entry name" value="ALDEHYDE_DEHYDR_CYS"/>
    <property type="match status" value="1"/>
</dbReference>
<evidence type="ECO:0000256" key="3">
    <source>
        <dbReference type="PROSITE-ProRule" id="PRU10007"/>
    </source>
</evidence>
<feature type="active site" evidence="3">
    <location>
        <position position="322"/>
    </location>
</feature>
<evidence type="ECO:0000256" key="2">
    <source>
        <dbReference type="ARBA" id="ARBA00023002"/>
    </source>
</evidence>
<name>A0A246IU52_9BURK</name>
<keyword evidence="2 4" id="KW-0560">Oxidoreductase</keyword>
<evidence type="ECO:0000313" key="8">
    <source>
        <dbReference type="Proteomes" id="UP000197468"/>
    </source>
</evidence>
<feature type="region of interest" description="Disordered" evidence="5">
    <location>
        <begin position="1"/>
        <end position="63"/>
    </location>
</feature>
<dbReference type="OrthoDB" id="6187633at2"/>
<accession>A0A246IU52</accession>
<comment type="caution">
    <text evidence="7">The sequence shown here is derived from an EMBL/GenBank/DDBJ whole genome shotgun (WGS) entry which is preliminary data.</text>
</comment>
<organism evidence="7 8">
    <name type="scientific">Roseateles aquatilis</name>
    <dbReference type="NCBI Taxonomy" id="431061"/>
    <lineage>
        <taxon>Bacteria</taxon>
        <taxon>Pseudomonadati</taxon>
        <taxon>Pseudomonadota</taxon>
        <taxon>Betaproteobacteria</taxon>
        <taxon>Burkholderiales</taxon>
        <taxon>Sphaerotilaceae</taxon>
        <taxon>Roseateles</taxon>
    </lineage>
</organism>
<dbReference type="InterPro" id="IPR029510">
    <property type="entry name" value="Ald_DH_CS_GLU"/>
</dbReference>
<evidence type="ECO:0000256" key="4">
    <source>
        <dbReference type="RuleBase" id="RU003345"/>
    </source>
</evidence>
<dbReference type="AlphaFoldDB" id="A0A246IU52"/>
<dbReference type="FunFam" id="3.40.605.10:FF:000007">
    <property type="entry name" value="NAD/NADP-dependent betaine aldehyde dehydrogenase"/>
    <property type="match status" value="1"/>
</dbReference>
<evidence type="ECO:0000256" key="1">
    <source>
        <dbReference type="ARBA" id="ARBA00009986"/>
    </source>
</evidence>
<gene>
    <name evidence="7" type="ORF">CDN99_25130</name>
</gene>
<dbReference type="PROSITE" id="PS00687">
    <property type="entry name" value="ALDEHYDE_DEHYDR_GLU"/>
    <property type="match status" value="1"/>
</dbReference>